<dbReference type="PANTHER" id="PTHR46438:SF11">
    <property type="entry name" value="LIPASE-RELATED"/>
    <property type="match status" value="1"/>
</dbReference>
<evidence type="ECO:0000313" key="2">
    <source>
        <dbReference type="EMBL" id="GAL62409.1"/>
    </source>
</evidence>
<sequence>MKKYIPKIIGNGINTIGFLAPKYAAHLSIVLFSSPKKGKTNEKQAAYLKSAQQDELICNDIKIKTYQWPGKKDTILLAHGWESNTYRWKDLIELLKAEDYNVIALDAPAHGSSGGKLFNALIYSECIHAVAKKFKATTIIGHSVGGMATAFGNYNLPIDHVEKLVLLGAPADFTGVFSRYIDMMGYNKRVSKAMNTYVLKRFNNLPEYFNAAQFTQEFKAKGLIVHDKKDRIIPYKDGLKFKQNYANGEFVSTKGFGHGLKSDLVYNHILDFLNT</sequence>
<dbReference type="EMBL" id="BBNQ01000006">
    <property type="protein sequence ID" value="GAL62409.1"/>
    <property type="molecule type" value="Genomic_DNA"/>
</dbReference>
<dbReference type="InterPro" id="IPR029058">
    <property type="entry name" value="AB_hydrolase_fold"/>
</dbReference>
<dbReference type="RefSeq" id="WP_042504286.1">
    <property type="nucleotide sequence ID" value="NZ_BBNQ01000006.1"/>
</dbReference>
<gene>
    <name evidence="2" type="ORF">JCM19300_2462</name>
</gene>
<proteinExistence type="predicted"/>
<feature type="domain" description="AB hydrolase-1" evidence="1">
    <location>
        <begin position="75"/>
        <end position="185"/>
    </location>
</feature>
<dbReference type="OrthoDB" id="9785847at2"/>
<dbReference type="GO" id="GO:0016787">
    <property type="term" value="F:hydrolase activity"/>
    <property type="evidence" value="ECO:0007669"/>
    <property type="project" value="UniProtKB-KW"/>
</dbReference>
<keyword evidence="2" id="KW-0378">Hydrolase</keyword>
<name>A0A090VGD1_9FLAO</name>
<comment type="caution">
    <text evidence="2">The sequence shown here is derived from an EMBL/GenBank/DDBJ whole genome shotgun (WGS) entry which is preliminary data.</text>
</comment>
<dbReference type="PANTHER" id="PTHR46438">
    <property type="entry name" value="ALPHA/BETA-HYDROLASES SUPERFAMILY PROTEIN"/>
    <property type="match status" value="1"/>
</dbReference>
<organism evidence="2 3">
    <name type="scientific">Algibacter lectus</name>
    <dbReference type="NCBI Taxonomy" id="221126"/>
    <lineage>
        <taxon>Bacteria</taxon>
        <taxon>Pseudomonadati</taxon>
        <taxon>Bacteroidota</taxon>
        <taxon>Flavobacteriia</taxon>
        <taxon>Flavobacteriales</taxon>
        <taxon>Flavobacteriaceae</taxon>
        <taxon>Algibacter</taxon>
    </lineage>
</organism>
<dbReference type="InterPro" id="IPR000073">
    <property type="entry name" value="AB_hydrolase_1"/>
</dbReference>
<dbReference type="AlphaFoldDB" id="A0A090VGD1"/>
<dbReference type="SUPFAM" id="SSF53474">
    <property type="entry name" value="alpha/beta-Hydrolases"/>
    <property type="match status" value="1"/>
</dbReference>
<accession>A0A090VGD1</accession>
<dbReference type="Proteomes" id="UP000029644">
    <property type="component" value="Unassembled WGS sequence"/>
</dbReference>
<protein>
    <submittedName>
        <fullName evidence="2">Hydrolase putative</fullName>
    </submittedName>
</protein>
<dbReference type="Gene3D" id="3.40.50.1820">
    <property type="entry name" value="alpha/beta hydrolase"/>
    <property type="match status" value="1"/>
</dbReference>
<evidence type="ECO:0000313" key="3">
    <source>
        <dbReference type="Proteomes" id="UP000029644"/>
    </source>
</evidence>
<dbReference type="Pfam" id="PF12697">
    <property type="entry name" value="Abhydrolase_6"/>
    <property type="match status" value="1"/>
</dbReference>
<reference evidence="2 3" key="1">
    <citation type="journal article" date="2014" name="Genome Announc.">
        <title>Draft Genome Sequences of Marine Flavobacterium Algibacter lectus Strains SS8 and NR4.</title>
        <authorList>
            <person name="Takatani N."/>
            <person name="Nakanishi M."/>
            <person name="Meirelles P."/>
            <person name="Mino S."/>
            <person name="Suda W."/>
            <person name="Oshima K."/>
            <person name="Hattori M."/>
            <person name="Ohkuma M."/>
            <person name="Hosokawa M."/>
            <person name="Miyashita K."/>
            <person name="Thompson F.L."/>
            <person name="Niwa A."/>
            <person name="Sawabe T."/>
            <person name="Sawabe T."/>
        </authorList>
    </citation>
    <scope>NUCLEOTIDE SEQUENCE [LARGE SCALE GENOMIC DNA]</scope>
    <source>
        <strain evidence="2 3">JCM 19300</strain>
    </source>
</reference>
<evidence type="ECO:0000259" key="1">
    <source>
        <dbReference type="Pfam" id="PF12697"/>
    </source>
</evidence>